<protein>
    <submittedName>
        <fullName evidence="2">Uncharacterized protein</fullName>
    </submittedName>
</protein>
<reference evidence="2 3" key="1">
    <citation type="submission" date="2019-12" db="EMBL/GenBank/DDBJ databases">
        <authorList>
            <person name="Yuan C.-G."/>
        </authorList>
    </citation>
    <scope>NUCLEOTIDE SEQUENCE [LARGE SCALE GENOMIC DNA]</scope>
    <source>
        <strain evidence="2 3">KCTC 23863</strain>
    </source>
</reference>
<comment type="caution">
    <text evidence="2">The sequence shown here is derived from an EMBL/GenBank/DDBJ whole genome shotgun (WGS) entry which is preliminary data.</text>
</comment>
<keyword evidence="3" id="KW-1185">Reference proteome</keyword>
<feature type="region of interest" description="Disordered" evidence="1">
    <location>
        <begin position="1"/>
        <end position="26"/>
    </location>
</feature>
<dbReference type="AlphaFoldDB" id="A0A7X3MP83"/>
<accession>A0A7X3MP83</accession>
<reference evidence="2 3" key="2">
    <citation type="submission" date="2020-01" db="EMBL/GenBank/DDBJ databases">
        <title>Microvirga sp. nov., an arsenate reduction bacterium isolated from Tibet hotspring sediments.</title>
        <authorList>
            <person name="Xian W.-D."/>
            <person name="Li W.-J."/>
        </authorList>
    </citation>
    <scope>NUCLEOTIDE SEQUENCE [LARGE SCALE GENOMIC DNA]</scope>
    <source>
        <strain evidence="2 3">KCTC 23863</strain>
    </source>
</reference>
<proteinExistence type="predicted"/>
<gene>
    <name evidence="2" type="ORF">GR328_03475</name>
</gene>
<name>A0A7X3MP83_9HYPH</name>
<organism evidence="2 3">
    <name type="scientific">Microvirga makkahensis</name>
    <dbReference type="NCBI Taxonomy" id="1128670"/>
    <lineage>
        <taxon>Bacteria</taxon>
        <taxon>Pseudomonadati</taxon>
        <taxon>Pseudomonadota</taxon>
        <taxon>Alphaproteobacteria</taxon>
        <taxon>Hyphomicrobiales</taxon>
        <taxon>Methylobacteriaceae</taxon>
        <taxon>Microvirga</taxon>
    </lineage>
</organism>
<evidence type="ECO:0000313" key="2">
    <source>
        <dbReference type="EMBL" id="MXQ10528.1"/>
    </source>
</evidence>
<dbReference type="Proteomes" id="UP000436483">
    <property type="component" value="Unassembled WGS sequence"/>
</dbReference>
<sequence length="59" mass="6772">MTRARLGDLPNRSTIGPQREPVPCRPRVPEPAMERLMRWVAWGLVLLGTAAGLWDHWPR</sequence>
<dbReference type="EMBL" id="WURB01000002">
    <property type="protein sequence ID" value="MXQ10528.1"/>
    <property type="molecule type" value="Genomic_DNA"/>
</dbReference>
<evidence type="ECO:0000256" key="1">
    <source>
        <dbReference type="SAM" id="MobiDB-lite"/>
    </source>
</evidence>
<evidence type="ECO:0000313" key="3">
    <source>
        <dbReference type="Proteomes" id="UP000436483"/>
    </source>
</evidence>